<comment type="caution">
    <text evidence="1">The sequence shown here is derived from an EMBL/GenBank/DDBJ whole genome shotgun (WGS) entry which is preliminary data.</text>
</comment>
<keyword evidence="2" id="KW-1185">Reference proteome</keyword>
<accession>A0A8J2QKD9</accession>
<sequence length="87" mass="10597">MDNDLKFEIETHLQALENEFHRYYRDVNSESPIWRMTRNPFVVEVSDLPEDVQEEFLEMKADSTMMDDFHLLTLEKFWVIRFLVNPN</sequence>
<dbReference type="AlphaFoldDB" id="A0A8J2QKD9"/>
<dbReference type="EMBL" id="CAKASE010000049">
    <property type="protein sequence ID" value="CAG9563538.1"/>
    <property type="molecule type" value="Genomic_DNA"/>
</dbReference>
<organism evidence="1 2">
    <name type="scientific">Danaus chrysippus</name>
    <name type="common">African queen</name>
    <dbReference type="NCBI Taxonomy" id="151541"/>
    <lineage>
        <taxon>Eukaryota</taxon>
        <taxon>Metazoa</taxon>
        <taxon>Ecdysozoa</taxon>
        <taxon>Arthropoda</taxon>
        <taxon>Hexapoda</taxon>
        <taxon>Insecta</taxon>
        <taxon>Pterygota</taxon>
        <taxon>Neoptera</taxon>
        <taxon>Endopterygota</taxon>
        <taxon>Lepidoptera</taxon>
        <taxon>Glossata</taxon>
        <taxon>Ditrysia</taxon>
        <taxon>Papilionoidea</taxon>
        <taxon>Nymphalidae</taxon>
        <taxon>Danainae</taxon>
        <taxon>Danaini</taxon>
        <taxon>Danaina</taxon>
        <taxon>Danaus</taxon>
        <taxon>Anosia</taxon>
    </lineage>
</organism>
<protein>
    <submittedName>
        <fullName evidence="1">(African queen) hypothetical protein</fullName>
    </submittedName>
</protein>
<dbReference type="PANTHER" id="PTHR45913">
    <property type="entry name" value="EPM2A-INTERACTING PROTEIN 1"/>
    <property type="match status" value="1"/>
</dbReference>
<evidence type="ECO:0000313" key="2">
    <source>
        <dbReference type="Proteomes" id="UP000789524"/>
    </source>
</evidence>
<proteinExistence type="predicted"/>
<dbReference type="Proteomes" id="UP000789524">
    <property type="component" value="Unassembled WGS sequence"/>
</dbReference>
<evidence type="ECO:0000313" key="1">
    <source>
        <dbReference type="EMBL" id="CAG9563538.1"/>
    </source>
</evidence>
<name>A0A8J2QKD9_9NEOP</name>
<reference evidence="1" key="1">
    <citation type="submission" date="2021-09" db="EMBL/GenBank/DDBJ databases">
        <authorList>
            <person name="Martin H S."/>
        </authorList>
    </citation>
    <scope>NUCLEOTIDE SEQUENCE</scope>
</reference>
<gene>
    <name evidence="1" type="ORF">DCHRY22_LOCUS4661</name>
</gene>
<dbReference type="OrthoDB" id="1101576at2759"/>
<dbReference type="PANTHER" id="PTHR45913:SF19">
    <property type="entry name" value="LOW QUALITY PROTEIN: ZINC FINGER BED DOMAIN-CONTAINING PROTEIN 5-LIKE"/>
    <property type="match status" value="1"/>
</dbReference>